<evidence type="ECO:0000313" key="7">
    <source>
        <dbReference type="Proteomes" id="UP000002035"/>
    </source>
</evidence>
<dbReference type="HOGENOM" id="CLU_120579_0_0_1"/>
<keyword evidence="2 5" id="KW-0812">Transmembrane</keyword>
<evidence type="ECO:0000256" key="5">
    <source>
        <dbReference type="SAM" id="Phobius"/>
    </source>
</evidence>
<evidence type="ECO:0000313" key="6">
    <source>
        <dbReference type="EMBL" id="EEQ30836.1"/>
    </source>
</evidence>
<comment type="subcellular location">
    <subcellularLocation>
        <location evidence="1">Membrane</location>
        <topology evidence="1">Multi-pass membrane protein</topology>
    </subcellularLocation>
</comment>
<dbReference type="GeneID" id="9229473"/>
<evidence type="ECO:0000256" key="1">
    <source>
        <dbReference type="ARBA" id="ARBA00004141"/>
    </source>
</evidence>
<feature type="transmembrane region" description="Helical" evidence="5">
    <location>
        <begin position="92"/>
        <end position="111"/>
    </location>
</feature>
<evidence type="ECO:0000256" key="3">
    <source>
        <dbReference type="ARBA" id="ARBA00022989"/>
    </source>
</evidence>
<dbReference type="EMBL" id="DS995703">
    <property type="protein sequence ID" value="EEQ30836.1"/>
    <property type="molecule type" value="Genomic_DNA"/>
</dbReference>
<dbReference type="AlphaFoldDB" id="C5FJH5"/>
<keyword evidence="4 5" id="KW-0472">Membrane</keyword>
<evidence type="ECO:0008006" key="8">
    <source>
        <dbReference type="Google" id="ProtNLM"/>
    </source>
</evidence>
<feature type="transmembrane region" description="Helical" evidence="5">
    <location>
        <begin position="65"/>
        <end position="85"/>
    </location>
</feature>
<organism evidence="6 7">
    <name type="scientific">Arthroderma otae (strain ATCC MYA-4605 / CBS 113480)</name>
    <name type="common">Microsporum canis</name>
    <dbReference type="NCBI Taxonomy" id="554155"/>
    <lineage>
        <taxon>Eukaryota</taxon>
        <taxon>Fungi</taxon>
        <taxon>Dikarya</taxon>
        <taxon>Ascomycota</taxon>
        <taxon>Pezizomycotina</taxon>
        <taxon>Eurotiomycetes</taxon>
        <taxon>Eurotiomycetidae</taxon>
        <taxon>Onygenales</taxon>
        <taxon>Arthrodermataceae</taxon>
        <taxon>Microsporum</taxon>
    </lineage>
</organism>
<evidence type="ECO:0000256" key="2">
    <source>
        <dbReference type="ARBA" id="ARBA00022692"/>
    </source>
</evidence>
<dbReference type="InterPro" id="IPR013714">
    <property type="entry name" value="Golgi_TVP15"/>
</dbReference>
<dbReference type="GO" id="GO:0016192">
    <property type="term" value="P:vesicle-mediated transport"/>
    <property type="evidence" value="ECO:0007669"/>
    <property type="project" value="TreeGrafter"/>
</dbReference>
<feature type="transmembrane region" description="Helical" evidence="5">
    <location>
        <begin position="6"/>
        <end position="27"/>
    </location>
</feature>
<accession>C5FJH5</accession>
<evidence type="ECO:0000256" key="4">
    <source>
        <dbReference type="ARBA" id="ARBA00023136"/>
    </source>
</evidence>
<name>C5FJH5_ARTOC</name>
<protein>
    <recommendedName>
        <fullName evidence="8">COPI-coated vesicle protein</fullName>
    </recommendedName>
</protein>
<dbReference type="Proteomes" id="UP000002035">
    <property type="component" value="Unassembled WGS sequence"/>
</dbReference>
<dbReference type="OrthoDB" id="423534at2759"/>
<dbReference type="GO" id="GO:0000139">
    <property type="term" value="C:Golgi membrane"/>
    <property type="evidence" value="ECO:0007669"/>
    <property type="project" value="TreeGrafter"/>
</dbReference>
<dbReference type="PANTHER" id="PTHR28128">
    <property type="entry name" value="GOLGI APPARATUS MEMBRANE PROTEIN TVP15"/>
    <property type="match status" value="1"/>
</dbReference>
<feature type="transmembrane region" description="Helical" evidence="5">
    <location>
        <begin position="34"/>
        <end position="53"/>
    </location>
</feature>
<dbReference type="eggNOG" id="ENOG502S6ZT">
    <property type="taxonomic scope" value="Eukaryota"/>
</dbReference>
<dbReference type="RefSeq" id="XP_002848149.1">
    <property type="nucleotide sequence ID" value="XM_002848103.1"/>
</dbReference>
<gene>
    <name evidence="6" type="ORF">MCYG_03655</name>
</gene>
<keyword evidence="3 5" id="KW-1133">Transmembrane helix</keyword>
<dbReference type="VEuPathDB" id="FungiDB:MCYG_03655"/>
<keyword evidence="7" id="KW-1185">Reference proteome</keyword>
<dbReference type="OMA" id="MDYSDAF"/>
<reference evidence="7" key="1">
    <citation type="journal article" date="2012" name="MBio">
        <title>Comparative genome analysis of Trichophyton rubrum and related dermatophytes reveals candidate genes involved in infection.</title>
        <authorList>
            <person name="Martinez D.A."/>
            <person name="Oliver B.G."/>
            <person name="Graeser Y."/>
            <person name="Goldberg J.M."/>
            <person name="Li W."/>
            <person name="Martinez-Rossi N.M."/>
            <person name="Monod M."/>
            <person name="Shelest E."/>
            <person name="Barton R.C."/>
            <person name="Birch E."/>
            <person name="Brakhage A.A."/>
            <person name="Chen Z."/>
            <person name="Gurr S.J."/>
            <person name="Heiman D."/>
            <person name="Heitman J."/>
            <person name="Kosti I."/>
            <person name="Rossi A."/>
            <person name="Saif S."/>
            <person name="Samalova M."/>
            <person name="Saunders C.W."/>
            <person name="Shea T."/>
            <person name="Summerbell R.C."/>
            <person name="Xu J."/>
            <person name="Young S."/>
            <person name="Zeng Q."/>
            <person name="Birren B.W."/>
            <person name="Cuomo C.A."/>
            <person name="White T.C."/>
        </authorList>
    </citation>
    <scope>NUCLEOTIDE SEQUENCE [LARGE SCALE GENOMIC DNA]</scope>
    <source>
        <strain evidence="7">ATCC MYA-4605 / CBS 113480</strain>
    </source>
</reference>
<sequence length="134" mass="14513">MDLSNAFRLVNLGVGVIMILGGISQFFSLSFRNIIIGVYVILFGLATAGMELIPNVPPYLTRHASFMFSFIGRGIFYVFVGCIILEHSVLRIIAGSLIGVVGLGYCVLEYIPSIEPPANMREDAGDPGWGAEQV</sequence>
<proteinExistence type="predicted"/>
<dbReference type="Pfam" id="PF08507">
    <property type="entry name" value="COPI_assoc"/>
    <property type="match status" value="1"/>
</dbReference>
<dbReference type="PANTHER" id="PTHR28128:SF1">
    <property type="entry name" value="GOLGI APPARATUS MEMBRANE PROTEIN TVP15"/>
    <property type="match status" value="1"/>
</dbReference>